<dbReference type="PANTHER" id="PTHR22593:SF15">
    <property type="entry name" value="FHA DOMAIN-CONTAINING PROTEIN PS1-LIKE"/>
    <property type="match status" value="1"/>
</dbReference>
<dbReference type="Proteomes" id="UP000187609">
    <property type="component" value="Unassembled WGS sequence"/>
</dbReference>
<dbReference type="Gene3D" id="3.40.50.1010">
    <property type="entry name" value="5'-nuclease"/>
    <property type="match status" value="1"/>
</dbReference>
<dbReference type="Gramene" id="OIT20599">
    <property type="protein sequence ID" value="OIT20599"/>
    <property type="gene ID" value="A4A49_37308"/>
</dbReference>
<dbReference type="OMA" id="YPGPLKK"/>
<dbReference type="AlphaFoldDB" id="A0A1J6KFC4"/>
<dbReference type="Pfam" id="PF00498">
    <property type="entry name" value="FHA"/>
    <property type="match status" value="1"/>
</dbReference>
<organism evidence="3 4">
    <name type="scientific">Nicotiana attenuata</name>
    <name type="common">Coyote tobacco</name>
    <dbReference type="NCBI Taxonomy" id="49451"/>
    <lineage>
        <taxon>Eukaryota</taxon>
        <taxon>Viridiplantae</taxon>
        <taxon>Streptophyta</taxon>
        <taxon>Embryophyta</taxon>
        <taxon>Tracheophyta</taxon>
        <taxon>Spermatophyta</taxon>
        <taxon>Magnoliopsida</taxon>
        <taxon>eudicotyledons</taxon>
        <taxon>Gunneridae</taxon>
        <taxon>Pentapetalae</taxon>
        <taxon>asterids</taxon>
        <taxon>lamiids</taxon>
        <taxon>Solanales</taxon>
        <taxon>Solanaceae</taxon>
        <taxon>Nicotianoideae</taxon>
        <taxon>Nicotianeae</taxon>
        <taxon>Nicotiana</taxon>
    </lineage>
</organism>
<dbReference type="PROSITE" id="PS50006">
    <property type="entry name" value="FHA_DOMAIN"/>
    <property type="match status" value="1"/>
</dbReference>
<feature type="region of interest" description="Disordered" evidence="1">
    <location>
        <begin position="165"/>
        <end position="189"/>
    </location>
</feature>
<dbReference type="STRING" id="49451.A0A1J6KFC4"/>
<dbReference type="SUPFAM" id="SSF49879">
    <property type="entry name" value="SMAD/FHA domain"/>
    <property type="match status" value="1"/>
</dbReference>
<dbReference type="InterPro" id="IPR008984">
    <property type="entry name" value="SMAD_FHA_dom_sf"/>
</dbReference>
<accession>A0A1J6KFC4</accession>
<gene>
    <name evidence="3" type="primary">PS1_0</name>
    <name evidence="3" type="ORF">A4A49_37308</name>
</gene>
<dbReference type="OrthoDB" id="444265at2759"/>
<sequence>MAENQESLGKPNLQTELEKKIPVFTVLKNGAILKNIFLLDYPPPITTASAEETKPDFEEILSVVGRHPDCNIVLEHPSISRFHLRIHSNPSTHSLSVIDLSSVHGTWISGNKIEPGVRVDLKEGDKMQLGGSSREYRLHWIPISRAYDLGNPFVAPLSEAESVKEAEEKKHQDESGFALQNEDDDSAQVQDSAFSDMSLLPYGKSLTPSAPPMPEYLESSFPVGDEAVNVNPPEKIHGESEISLIQPAYEPDKENSTPRALLVSGGSQTENADSTPVRSQQRCLSIWSRRGKCSSVQIQTGRDRAIIEKVDIDNEVNSLNREKVGMGSVSNDPFSSANKDEEDAFTPDKENHTPSSLFLGSEVNEQATKPVLSCCTDENAEENFHLDRVDLTPNAHLLQPMKKMSSLEQNKHRKPFRSSHMKEIFDPTLHEAEGLKYHKKENIGSSTVLSNMSNNSEEIFTPDKENMTPNSCSMRSKRKGKMVEVKHLKPFEKENLTGKVLEEQKSASVASRNVDRSEVNILKNRTDRVPFQSLLVNSPSNTNSESPERQVKLNANPIKCQQIMEAGPFSDNNAREEKRRWTMVVDTVSLLNKESRKALQLLQGLKGTYLIIPRIVLRELDCMKRRAGFFRRATEVSAALEWIEDCKVNAKSWVHVQSCVEEARPMAPTPPATAPPSLFSKENGIFPVGSVLSSPHCGLAEIISPTAEDHILECALLFKRTSRDGQLVLLSNDLTMKIKAMAEGLNCETAEDFRESLVNPFSERFLWKDSSPRGSTWSCVDDFVLGEPYYPGPLKKSSKSGQAAKGLKLILLHNSHYRQICSGSGS</sequence>
<evidence type="ECO:0000313" key="3">
    <source>
        <dbReference type="EMBL" id="OIT20599.1"/>
    </source>
</evidence>
<dbReference type="EMBL" id="MJEQ01005098">
    <property type="protein sequence ID" value="OIT20599.1"/>
    <property type="molecule type" value="Genomic_DNA"/>
</dbReference>
<dbReference type="KEGG" id="nau:109219962"/>
<dbReference type="Gene3D" id="2.60.200.20">
    <property type="match status" value="1"/>
</dbReference>
<evidence type="ECO:0000256" key="1">
    <source>
        <dbReference type="SAM" id="MobiDB-lite"/>
    </source>
</evidence>
<keyword evidence="4" id="KW-1185">Reference proteome</keyword>
<dbReference type="Pfam" id="PF13638">
    <property type="entry name" value="PIN_4"/>
    <property type="match status" value="1"/>
</dbReference>
<protein>
    <submittedName>
        <fullName evidence="3">Fha domain-containing protein ps1</fullName>
    </submittedName>
</protein>
<dbReference type="CDD" id="cd09880">
    <property type="entry name" value="PIN_Smg5-6-like"/>
    <property type="match status" value="1"/>
</dbReference>
<evidence type="ECO:0000259" key="2">
    <source>
        <dbReference type="PROSITE" id="PS50006"/>
    </source>
</evidence>
<dbReference type="GeneID" id="109219962"/>
<dbReference type="InterPro" id="IPR000253">
    <property type="entry name" value="FHA_dom"/>
</dbReference>
<feature type="domain" description="FHA" evidence="2">
    <location>
        <begin position="62"/>
        <end position="113"/>
    </location>
</feature>
<feature type="region of interest" description="Disordered" evidence="1">
    <location>
        <begin position="324"/>
        <end position="351"/>
    </location>
</feature>
<name>A0A1J6KFC4_NICAT</name>
<dbReference type="PANTHER" id="PTHR22593">
    <property type="entry name" value="TRANSMEMBRANE PROTEIN 18"/>
    <property type="match status" value="1"/>
</dbReference>
<dbReference type="GO" id="GO:0031965">
    <property type="term" value="C:nuclear membrane"/>
    <property type="evidence" value="ECO:0007669"/>
    <property type="project" value="TreeGrafter"/>
</dbReference>
<dbReference type="CDD" id="cd22691">
    <property type="entry name" value="FHA_PS1-like"/>
    <property type="match status" value="1"/>
</dbReference>
<feature type="compositionally biased region" description="Polar residues" evidence="1">
    <location>
        <begin position="328"/>
        <end position="337"/>
    </location>
</feature>
<dbReference type="SMR" id="A0A1J6KFC4"/>
<dbReference type="InterPro" id="IPR002716">
    <property type="entry name" value="PIN_dom"/>
</dbReference>
<proteinExistence type="predicted"/>
<feature type="compositionally biased region" description="Basic and acidic residues" evidence="1">
    <location>
        <begin position="165"/>
        <end position="174"/>
    </location>
</feature>
<reference evidence="3" key="1">
    <citation type="submission" date="2016-11" db="EMBL/GenBank/DDBJ databases">
        <title>The genome of Nicotiana attenuata.</title>
        <authorList>
            <person name="Xu S."/>
            <person name="Brockmoeller T."/>
            <person name="Gaquerel E."/>
            <person name="Navarro A."/>
            <person name="Kuhl H."/>
            <person name="Gase K."/>
            <person name="Ling Z."/>
            <person name="Zhou W."/>
            <person name="Kreitzer C."/>
            <person name="Stanke M."/>
            <person name="Tang H."/>
            <person name="Lyons E."/>
            <person name="Pandey P."/>
            <person name="Pandey S.P."/>
            <person name="Timmermann B."/>
            <person name="Baldwin I.T."/>
        </authorList>
    </citation>
    <scope>NUCLEOTIDE SEQUENCE [LARGE SCALE GENOMIC DNA]</scope>
    <source>
        <strain evidence="3">UT</strain>
    </source>
</reference>
<evidence type="ECO:0000313" key="4">
    <source>
        <dbReference type="Proteomes" id="UP000187609"/>
    </source>
</evidence>
<feature type="region of interest" description="Disordered" evidence="1">
    <location>
        <begin position="459"/>
        <end position="480"/>
    </location>
</feature>
<comment type="caution">
    <text evidence="3">The sequence shown here is derived from an EMBL/GenBank/DDBJ whole genome shotgun (WGS) entry which is preliminary data.</text>
</comment>
<dbReference type="SMART" id="SM00240">
    <property type="entry name" value="FHA"/>
    <property type="match status" value="1"/>
</dbReference>